<sequence>MFTKTIISFLAAASAASAFTVTLFTEPKFKGNKYKVEIGDWECLSGKDIDYDTNPHFWSAVGPKDAVCTYYADYGCTGINTGLVSGDVTIFDRQFDPDGVYSVTCGVMA</sequence>
<keyword evidence="1" id="KW-0732">Signal</keyword>
<evidence type="ECO:0000256" key="1">
    <source>
        <dbReference type="SAM" id="SignalP"/>
    </source>
</evidence>
<comment type="caution">
    <text evidence="2">The sequence shown here is derived from an EMBL/GenBank/DDBJ whole genome shotgun (WGS) entry which is preliminary data.</text>
</comment>
<keyword evidence="3" id="KW-1185">Reference proteome</keyword>
<gene>
    <name evidence="2" type="ORF">MKZ38_003728</name>
</gene>
<dbReference type="Proteomes" id="UP001201980">
    <property type="component" value="Unassembled WGS sequence"/>
</dbReference>
<evidence type="ECO:0000313" key="3">
    <source>
        <dbReference type="Proteomes" id="UP001201980"/>
    </source>
</evidence>
<feature type="signal peptide" evidence="1">
    <location>
        <begin position="1"/>
        <end position="18"/>
    </location>
</feature>
<evidence type="ECO:0000313" key="2">
    <source>
        <dbReference type="EMBL" id="KAJ2905940.1"/>
    </source>
</evidence>
<proteinExistence type="predicted"/>
<protein>
    <submittedName>
        <fullName evidence="2">Uncharacterized protein</fullName>
    </submittedName>
</protein>
<accession>A0AAD5S4L5</accession>
<name>A0AAD5S4L5_9PEZI</name>
<dbReference type="AlphaFoldDB" id="A0AAD5S4L5"/>
<dbReference type="EMBL" id="JAKWBI020000021">
    <property type="protein sequence ID" value="KAJ2905940.1"/>
    <property type="molecule type" value="Genomic_DNA"/>
</dbReference>
<organism evidence="2 3">
    <name type="scientific">Zalerion maritima</name>
    <dbReference type="NCBI Taxonomy" id="339359"/>
    <lineage>
        <taxon>Eukaryota</taxon>
        <taxon>Fungi</taxon>
        <taxon>Dikarya</taxon>
        <taxon>Ascomycota</taxon>
        <taxon>Pezizomycotina</taxon>
        <taxon>Sordariomycetes</taxon>
        <taxon>Lulworthiomycetidae</taxon>
        <taxon>Lulworthiales</taxon>
        <taxon>Lulworthiaceae</taxon>
        <taxon>Zalerion</taxon>
    </lineage>
</organism>
<reference evidence="2" key="1">
    <citation type="submission" date="2022-07" db="EMBL/GenBank/DDBJ databases">
        <title>Draft genome sequence of Zalerion maritima ATCC 34329, a (micro)plastics degrading marine fungus.</title>
        <authorList>
            <person name="Paco A."/>
            <person name="Goncalves M.F.M."/>
            <person name="Rocha-Santos T.A.P."/>
            <person name="Alves A."/>
        </authorList>
    </citation>
    <scope>NUCLEOTIDE SEQUENCE</scope>
    <source>
        <strain evidence="2">ATCC 34329</strain>
    </source>
</reference>
<feature type="chain" id="PRO_5041921990" evidence="1">
    <location>
        <begin position="19"/>
        <end position="109"/>
    </location>
</feature>